<dbReference type="Proteomes" id="UP000494117">
    <property type="component" value="Unassembled WGS sequence"/>
</dbReference>
<name>A0A6S7EUJ3_9BURK</name>
<dbReference type="AlphaFoldDB" id="A0A6S7EUJ3"/>
<evidence type="ECO:0000313" key="2">
    <source>
        <dbReference type="Proteomes" id="UP000494117"/>
    </source>
</evidence>
<proteinExistence type="predicted"/>
<keyword evidence="2" id="KW-1185">Reference proteome</keyword>
<gene>
    <name evidence="1" type="ORF">LMG26858_06298</name>
</gene>
<dbReference type="EMBL" id="CADILG010000122">
    <property type="protein sequence ID" value="CAB3928665.1"/>
    <property type="molecule type" value="Genomic_DNA"/>
</dbReference>
<accession>A0A6S7EUJ3</accession>
<organism evidence="1 2">
    <name type="scientific">Achromobacter anxifer</name>
    <dbReference type="NCBI Taxonomy" id="1287737"/>
    <lineage>
        <taxon>Bacteria</taxon>
        <taxon>Pseudomonadati</taxon>
        <taxon>Pseudomonadota</taxon>
        <taxon>Betaproteobacteria</taxon>
        <taxon>Burkholderiales</taxon>
        <taxon>Alcaligenaceae</taxon>
        <taxon>Achromobacter</taxon>
    </lineage>
</organism>
<protein>
    <submittedName>
        <fullName evidence="1">Uncharacterized protein</fullName>
    </submittedName>
</protein>
<sequence>MHGAAVAEADFVLGRVHVHVHGGRVDVQEQHVGGLAVAVQHVGVGRAQGVADGAVAHVAAVHVEVLAVRAGAGGGGAGDHARQAHRADRVRQQQAVLGEFGAQHVADALRRFGGQPLALCAVMVEQAERDLRMRQRDAFHGVDAMAELGGLGTQELAAGRHRVEQLAHVHRGARRARGGADLHAAGVDLPGVFAIAGAGDDGDLGHGRDGGQGLAAEPHGRHRFQFVQRADLAGGVARQRQRQFLGRNAAAVIGHGDTAYAAAFEAHLDGASAGVDGVFEDFLEHGRRPLDYLAGGDLADQQVGKGKNGAAFSHVAVFR</sequence>
<reference evidence="1 2" key="1">
    <citation type="submission" date="2020-04" db="EMBL/GenBank/DDBJ databases">
        <authorList>
            <person name="De Canck E."/>
        </authorList>
    </citation>
    <scope>NUCLEOTIDE SEQUENCE [LARGE SCALE GENOMIC DNA]</scope>
    <source>
        <strain evidence="1 2">LMG 26858</strain>
    </source>
</reference>
<evidence type="ECO:0000313" key="1">
    <source>
        <dbReference type="EMBL" id="CAB3928665.1"/>
    </source>
</evidence>